<protein>
    <submittedName>
        <fullName evidence="1">Uncharacterized protein</fullName>
    </submittedName>
</protein>
<reference evidence="2" key="1">
    <citation type="journal article" date="2019" name="Int. J. Syst. Evol. Microbiol.">
        <title>The Global Catalogue of Microorganisms (GCM) 10K type strain sequencing project: providing services to taxonomists for standard genome sequencing and annotation.</title>
        <authorList>
            <consortium name="The Broad Institute Genomics Platform"/>
            <consortium name="The Broad Institute Genome Sequencing Center for Infectious Disease"/>
            <person name="Wu L."/>
            <person name="Ma J."/>
        </authorList>
    </citation>
    <scope>NUCLEOTIDE SEQUENCE [LARGE SCALE GENOMIC DNA]</scope>
    <source>
        <strain evidence="2">JCM 9651</strain>
    </source>
</reference>
<evidence type="ECO:0000313" key="1">
    <source>
        <dbReference type="EMBL" id="GAA3375877.1"/>
    </source>
</evidence>
<accession>A0ABP6SGG1</accession>
<comment type="caution">
    <text evidence="1">The sequence shown here is derived from an EMBL/GenBank/DDBJ whole genome shotgun (WGS) entry which is preliminary data.</text>
</comment>
<organism evidence="1 2">
    <name type="scientific">Streptomyces sannanensis</name>
    <dbReference type="NCBI Taxonomy" id="285536"/>
    <lineage>
        <taxon>Bacteria</taxon>
        <taxon>Bacillati</taxon>
        <taxon>Actinomycetota</taxon>
        <taxon>Actinomycetes</taxon>
        <taxon>Kitasatosporales</taxon>
        <taxon>Streptomycetaceae</taxon>
        <taxon>Streptomyces</taxon>
    </lineage>
</organism>
<dbReference type="InterPro" id="IPR052704">
    <property type="entry name" value="ECF_Sigma-70_Domain"/>
</dbReference>
<dbReference type="PANTHER" id="PTHR30173:SF36">
    <property type="entry name" value="ECF RNA POLYMERASE SIGMA FACTOR SIGJ"/>
    <property type="match status" value="1"/>
</dbReference>
<sequence>MRRDEGRRSEGVGGGVKQAVQRPVVGADKVGRLLIGGLGRFAAEASLRPTQVNGYPALVFQLDGELDTVMAVRIDDGLITGLYAVRIPEKLSHMQRETALRR</sequence>
<proteinExistence type="predicted"/>
<name>A0ABP6SGG1_9ACTN</name>
<gene>
    <name evidence="1" type="ORF">GCM10020367_45380</name>
</gene>
<dbReference type="PANTHER" id="PTHR30173">
    <property type="entry name" value="SIGMA 19 FACTOR"/>
    <property type="match status" value="1"/>
</dbReference>
<keyword evidence="2" id="KW-1185">Reference proteome</keyword>
<evidence type="ECO:0000313" key="2">
    <source>
        <dbReference type="Proteomes" id="UP001499990"/>
    </source>
</evidence>
<dbReference type="EMBL" id="BAAAYL010000001">
    <property type="protein sequence ID" value="GAA3375877.1"/>
    <property type="molecule type" value="Genomic_DNA"/>
</dbReference>
<dbReference type="Proteomes" id="UP001499990">
    <property type="component" value="Unassembled WGS sequence"/>
</dbReference>